<dbReference type="InterPro" id="IPR010982">
    <property type="entry name" value="Lambda_DNA-bd_dom_sf"/>
</dbReference>
<keyword evidence="3" id="KW-1185">Reference proteome</keyword>
<evidence type="ECO:0000313" key="2">
    <source>
        <dbReference type="EMBL" id="MDC2889026.1"/>
    </source>
</evidence>
<evidence type="ECO:0000259" key="1">
    <source>
        <dbReference type="PROSITE" id="PS50943"/>
    </source>
</evidence>
<protein>
    <submittedName>
        <fullName evidence="2">Helix-turn-helix transcriptional regulator</fullName>
    </submittedName>
</protein>
<gene>
    <name evidence="2" type="ORF">PN838_09885</name>
</gene>
<comment type="caution">
    <text evidence="2">The sequence shown here is derived from an EMBL/GenBank/DDBJ whole genome shotgun (WGS) entry which is preliminary data.</text>
</comment>
<feature type="domain" description="HTH cro/C1-type" evidence="1">
    <location>
        <begin position="3"/>
        <end position="56"/>
    </location>
</feature>
<sequence length="101" mass="11207">MSIQQRRLGKGWTQEELALHSGLSARTIQRVESGKSVGAESLKCLAAVFETSITGLIQEQKMDTTKNSETSGPVKLNTFEKEAIRFAKSIFQTPKKNKLTH</sequence>
<dbReference type="SUPFAM" id="SSF47413">
    <property type="entry name" value="lambda repressor-like DNA-binding domains"/>
    <property type="match status" value="1"/>
</dbReference>
<proteinExistence type="predicted"/>
<dbReference type="EMBL" id="JAQOMS010000002">
    <property type="protein sequence ID" value="MDC2889026.1"/>
    <property type="molecule type" value="Genomic_DNA"/>
</dbReference>
<dbReference type="Pfam" id="PF01381">
    <property type="entry name" value="HTH_3"/>
    <property type="match status" value="1"/>
</dbReference>
<name>A0ABT5FEJ9_9GAMM</name>
<dbReference type="Proteomes" id="UP001528411">
    <property type="component" value="Unassembled WGS sequence"/>
</dbReference>
<dbReference type="RefSeq" id="WP_272180561.1">
    <property type="nucleotide sequence ID" value="NZ_JAQOMS010000002.1"/>
</dbReference>
<reference evidence="2 3" key="1">
    <citation type="submission" date="2023-01" db="EMBL/GenBank/DDBJ databases">
        <title>Psychrosphaera sp. nov., isolated from marine algae.</title>
        <authorList>
            <person name="Bayburt H."/>
            <person name="Choi B.J."/>
            <person name="Kim J.M."/>
            <person name="Choi D.G."/>
            <person name="Jeon C.O."/>
        </authorList>
    </citation>
    <scope>NUCLEOTIDE SEQUENCE [LARGE SCALE GENOMIC DNA]</scope>
    <source>
        <strain evidence="2 3">G1-22</strain>
    </source>
</reference>
<dbReference type="InterPro" id="IPR001387">
    <property type="entry name" value="Cro/C1-type_HTH"/>
</dbReference>
<accession>A0ABT5FEJ9</accession>
<organism evidence="2 3">
    <name type="scientific">Psychrosphaera algicola</name>
    <dbReference type="NCBI Taxonomy" id="3023714"/>
    <lineage>
        <taxon>Bacteria</taxon>
        <taxon>Pseudomonadati</taxon>
        <taxon>Pseudomonadota</taxon>
        <taxon>Gammaproteobacteria</taxon>
        <taxon>Alteromonadales</taxon>
        <taxon>Pseudoalteromonadaceae</taxon>
        <taxon>Psychrosphaera</taxon>
    </lineage>
</organism>
<evidence type="ECO:0000313" key="3">
    <source>
        <dbReference type="Proteomes" id="UP001528411"/>
    </source>
</evidence>
<dbReference type="CDD" id="cd00093">
    <property type="entry name" value="HTH_XRE"/>
    <property type="match status" value="1"/>
</dbReference>
<dbReference type="PROSITE" id="PS50943">
    <property type="entry name" value="HTH_CROC1"/>
    <property type="match status" value="1"/>
</dbReference>
<dbReference type="Gene3D" id="1.10.260.40">
    <property type="entry name" value="lambda repressor-like DNA-binding domains"/>
    <property type="match status" value="1"/>
</dbReference>
<dbReference type="SMART" id="SM00530">
    <property type="entry name" value="HTH_XRE"/>
    <property type="match status" value="1"/>
</dbReference>